<dbReference type="Proteomes" id="UP000663865">
    <property type="component" value="Unassembled WGS sequence"/>
</dbReference>
<reference evidence="13" key="1">
    <citation type="submission" date="2021-02" db="EMBL/GenBank/DDBJ databases">
        <authorList>
            <person name="Nowell W R."/>
        </authorList>
    </citation>
    <scope>NUCLEOTIDE SEQUENCE</scope>
</reference>
<dbReference type="Gene3D" id="3.30.70.100">
    <property type="match status" value="1"/>
</dbReference>
<dbReference type="Proteomes" id="UP000663851">
    <property type="component" value="Unassembled WGS sequence"/>
</dbReference>
<gene>
    <name evidence="12" type="ORF">FME351_LOCUS28564</name>
    <name evidence="9" type="ORF">GRG538_LOCUS596</name>
    <name evidence="13" type="ORF">HFQ381_LOCUS15801</name>
    <name evidence="11" type="ORF">KIK155_LOCUS14609</name>
    <name evidence="8" type="ORF">LUA448_LOCUS1359</name>
    <name evidence="16" type="ORF">QYT958_LOCUS14963</name>
    <name evidence="10" type="ORF">TIS948_LOCUS27856</name>
    <name evidence="17" type="ORF">TOA249_LOCUS16155</name>
    <name evidence="15" type="ORF">TSG867_LOCUS17819</name>
    <name evidence="14" type="ORF">UJA718_LOCUS17410</name>
</gene>
<evidence type="ECO:0000313" key="12">
    <source>
        <dbReference type="EMBL" id="CAF3713455.1"/>
    </source>
</evidence>
<evidence type="ECO:0000256" key="6">
    <source>
        <dbReference type="RuleBase" id="RU004168"/>
    </source>
</evidence>
<evidence type="ECO:0000313" key="16">
    <source>
        <dbReference type="EMBL" id="CAF4652979.1"/>
    </source>
</evidence>
<dbReference type="PROSITE" id="PS51160">
    <property type="entry name" value="ACYLPHOSPHATASE_3"/>
    <property type="match status" value="1"/>
</dbReference>
<dbReference type="EMBL" id="CAJNYT010000020">
    <property type="protein sequence ID" value="CAF3301408.1"/>
    <property type="molecule type" value="Genomic_DNA"/>
</dbReference>
<dbReference type="EMBL" id="CAJOBP010002819">
    <property type="protein sequence ID" value="CAF4375897.1"/>
    <property type="molecule type" value="Genomic_DNA"/>
</dbReference>
<comment type="similarity">
    <text evidence="1 6">Belongs to the acylphosphatase family.</text>
</comment>
<keyword evidence="3 5" id="KW-0378">Hydrolase</keyword>
<evidence type="ECO:0000259" key="7">
    <source>
        <dbReference type="PROSITE" id="PS51160"/>
    </source>
</evidence>
<dbReference type="Proteomes" id="UP000663872">
    <property type="component" value="Unassembled WGS sequence"/>
</dbReference>
<feature type="domain" description="Acylphosphatase-like" evidence="7">
    <location>
        <begin position="48"/>
        <end position="138"/>
    </location>
</feature>
<dbReference type="EMBL" id="CAJOBR010002039">
    <property type="protein sequence ID" value="CAF4652979.1"/>
    <property type="molecule type" value="Genomic_DNA"/>
</dbReference>
<comment type="catalytic activity">
    <reaction evidence="4 5">
        <text>an acyl phosphate + H2O = a carboxylate + phosphate + H(+)</text>
        <dbReference type="Rhea" id="RHEA:14965"/>
        <dbReference type="ChEBI" id="CHEBI:15377"/>
        <dbReference type="ChEBI" id="CHEBI:15378"/>
        <dbReference type="ChEBI" id="CHEBI:29067"/>
        <dbReference type="ChEBI" id="CHEBI:43474"/>
        <dbReference type="ChEBI" id="CHEBI:59918"/>
        <dbReference type="EC" id="3.6.1.7"/>
    </reaction>
</comment>
<protein>
    <recommendedName>
        <fullName evidence="2 5">acylphosphatase</fullName>
        <ecNumber evidence="2 5">3.6.1.7</ecNumber>
    </recommendedName>
</protein>
<evidence type="ECO:0000256" key="5">
    <source>
        <dbReference type="PROSITE-ProRule" id="PRU00520"/>
    </source>
</evidence>
<evidence type="ECO:0000313" key="11">
    <source>
        <dbReference type="EMBL" id="CAF3482716.1"/>
    </source>
</evidence>
<sequence>MSILVRSFNTYRFFELVNRVCLIQSISCFSDAAADKDLTNTSNVSVRSCDFEVFGTVQHVYFRKYTQQEAIKLNLVGWVRNTEKNTVQGHMEGYKSNIEQMKIWLQTIGSPKSKITKVEFKNQKSITELTSKTFEIRK</sequence>
<dbReference type="InterPro" id="IPR036046">
    <property type="entry name" value="Acylphosphatase-like_dom_sf"/>
</dbReference>
<dbReference type="EMBL" id="CAJOBO010001089">
    <property type="protein sequence ID" value="CAF4336305.1"/>
    <property type="molecule type" value="Genomic_DNA"/>
</dbReference>
<dbReference type="EMBL" id="CAJNXB010005020">
    <property type="protein sequence ID" value="CAF3402736.1"/>
    <property type="molecule type" value="Genomic_DNA"/>
</dbReference>
<evidence type="ECO:0000256" key="4">
    <source>
        <dbReference type="ARBA" id="ARBA00047645"/>
    </source>
</evidence>
<dbReference type="EMBL" id="CAJOBQ010001155">
    <property type="protein sequence ID" value="CAF4461100.1"/>
    <property type="molecule type" value="Genomic_DNA"/>
</dbReference>
<keyword evidence="19" id="KW-1185">Reference proteome</keyword>
<dbReference type="EMBL" id="CAJNYU010003934">
    <property type="protein sequence ID" value="CAF3713455.1"/>
    <property type="molecule type" value="Genomic_DNA"/>
</dbReference>
<evidence type="ECO:0000313" key="10">
    <source>
        <dbReference type="EMBL" id="CAF3402736.1"/>
    </source>
</evidence>
<dbReference type="EMBL" id="CAJNYD010000034">
    <property type="protein sequence ID" value="CAF3187626.1"/>
    <property type="molecule type" value="Genomic_DNA"/>
</dbReference>
<dbReference type="Proteomes" id="UP000663873">
    <property type="component" value="Unassembled WGS sequence"/>
</dbReference>
<proteinExistence type="inferred from homology"/>
<dbReference type="PRINTS" id="PR00112">
    <property type="entry name" value="ACYLPHPHTASE"/>
</dbReference>
<dbReference type="Proteomes" id="UP000663838">
    <property type="component" value="Unassembled WGS sequence"/>
</dbReference>
<dbReference type="Proteomes" id="UP000663862">
    <property type="component" value="Unassembled WGS sequence"/>
</dbReference>
<dbReference type="FunFam" id="3.30.70.100:FF:000011">
    <property type="entry name" value="Acylphosphatase"/>
    <property type="match status" value="1"/>
</dbReference>
<evidence type="ECO:0000313" key="8">
    <source>
        <dbReference type="EMBL" id="CAF3187626.1"/>
    </source>
</evidence>
<dbReference type="Pfam" id="PF00708">
    <property type="entry name" value="Acylphosphatase"/>
    <property type="match status" value="1"/>
</dbReference>
<feature type="active site" evidence="5">
    <location>
        <position position="63"/>
    </location>
</feature>
<evidence type="ECO:0000313" key="9">
    <source>
        <dbReference type="EMBL" id="CAF3301408.1"/>
    </source>
</evidence>
<evidence type="ECO:0000256" key="2">
    <source>
        <dbReference type="ARBA" id="ARBA00012150"/>
    </source>
</evidence>
<evidence type="ECO:0000256" key="3">
    <source>
        <dbReference type="ARBA" id="ARBA00022801"/>
    </source>
</evidence>
<dbReference type="SUPFAM" id="SSF54975">
    <property type="entry name" value="Acylphosphatase/BLUF domain-like"/>
    <property type="match status" value="1"/>
</dbReference>
<dbReference type="Proteomes" id="UP000663869">
    <property type="component" value="Unassembled WGS sequence"/>
</dbReference>
<evidence type="ECO:0000313" key="13">
    <source>
        <dbReference type="EMBL" id="CAF4336305.1"/>
    </source>
</evidence>
<dbReference type="PANTHER" id="PTHR10029:SF3">
    <property type="entry name" value="ACYLPHOSPHATASE-RELATED"/>
    <property type="match status" value="1"/>
</dbReference>
<accession>A0A820KEZ8</accession>
<dbReference type="EMBL" id="CAJOBS010001087">
    <property type="protein sequence ID" value="CAF4686033.1"/>
    <property type="molecule type" value="Genomic_DNA"/>
</dbReference>
<organism evidence="13 18">
    <name type="scientific">Rotaria socialis</name>
    <dbReference type="NCBI Taxonomy" id="392032"/>
    <lineage>
        <taxon>Eukaryota</taxon>
        <taxon>Metazoa</taxon>
        <taxon>Spiralia</taxon>
        <taxon>Gnathifera</taxon>
        <taxon>Rotifera</taxon>
        <taxon>Eurotatoria</taxon>
        <taxon>Bdelloidea</taxon>
        <taxon>Philodinida</taxon>
        <taxon>Philodinidae</taxon>
        <taxon>Rotaria</taxon>
    </lineage>
</organism>
<feature type="active site" evidence="5">
    <location>
        <position position="81"/>
    </location>
</feature>
<evidence type="ECO:0000313" key="19">
    <source>
        <dbReference type="Proteomes" id="UP000663873"/>
    </source>
</evidence>
<dbReference type="Proteomes" id="UP000663833">
    <property type="component" value="Unassembled WGS sequence"/>
</dbReference>
<evidence type="ECO:0000256" key="1">
    <source>
        <dbReference type="ARBA" id="ARBA00005614"/>
    </source>
</evidence>
<evidence type="ECO:0000313" key="14">
    <source>
        <dbReference type="EMBL" id="CAF4375897.1"/>
    </source>
</evidence>
<dbReference type="PROSITE" id="PS00150">
    <property type="entry name" value="ACYLPHOSPHATASE_1"/>
    <property type="match status" value="1"/>
</dbReference>
<dbReference type="EMBL" id="CAJNYV010002480">
    <property type="protein sequence ID" value="CAF3482716.1"/>
    <property type="molecule type" value="Genomic_DNA"/>
</dbReference>
<dbReference type="OrthoDB" id="7961613at2759"/>
<evidence type="ECO:0000313" key="15">
    <source>
        <dbReference type="EMBL" id="CAF4461100.1"/>
    </source>
</evidence>
<dbReference type="PANTHER" id="PTHR10029">
    <property type="entry name" value="ACYLPHOSPHATASE"/>
    <property type="match status" value="1"/>
</dbReference>
<comment type="caution">
    <text evidence="13">The sequence shown here is derived from an EMBL/GenBank/DDBJ whole genome shotgun (WGS) entry which is preliminary data.</text>
</comment>
<dbReference type="GO" id="GO:0003998">
    <property type="term" value="F:acylphosphatase activity"/>
    <property type="evidence" value="ECO:0007669"/>
    <property type="project" value="UniProtKB-EC"/>
</dbReference>
<dbReference type="Proteomes" id="UP000663848">
    <property type="component" value="Unassembled WGS sequence"/>
</dbReference>
<dbReference type="InterPro" id="IPR020456">
    <property type="entry name" value="Acylphosphatase"/>
</dbReference>
<evidence type="ECO:0000313" key="18">
    <source>
        <dbReference type="Proteomes" id="UP000663851"/>
    </source>
</evidence>
<evidence type="ECO:0000313" key="17">
    <source>
        <dbReference type="EMBL" id="CAF4686033.1"/>
    </source>
</evidence>
<name>A0A820KEZ8_9BILA</name>
<dbReference type="InterPro" id="IPR017968">
    <property type="entry name" value="Acylphosphatase_CS"/>
</dbReference>
<dbReference type="AlphaFoldDB" id="A0A820KEZ8"/>
<dbReference type="Proteomes" id="UP000663825">
    <property type="component" value="Unassembled WGS sequence"/>
</dbReference>
<dbReference type="EC" id="3.6.1.7" evidence="2 5"/>
<dbReference type="InterPro" id="IPR001792">
    <property type="entry name" value="Acylphosphatase-like_dom"/>
</dbReference>